<dbReference type="EMBL" id="HF583506">
    <property type="protein sequence ID" value="CCQ43003.1"/>
    <property type="molecule type" value="Genomic_DNA"/>
</dbReference>
<reference evidence="1" key="1">
    <citation type="journal article" date="2013" name="PLoS ONE">
        <title>Direct detection of alternative open reading frames translation products in human significantly expands the proteome.</title>
        <authorList>
            <person name="Vanderperre B."/>
            <person name="Lucier J.-F."/>
            <person name="Motard J."/>
            <person name="Tremblay G."/>
            <person name="Vanderperre S."/>
            <person name="Wisztorski M."/>
            <person name="Salzet M."/>
            <person name="Boisvert F.-M."/>
            <person name="Roucou X."/>
        </authorList>
    </citation>
    <scope>NUCLEOTIDE SEQUENCE</scope>
</reference>
<proteinExistence type="predicted"/>
<name>L8E9H0_HUMAN</name>
<dbReference type="AlphaFoldDB" id="L8E9H0"/>
<evidence type="ECO:0000313" key="1">
    <source>
        <dbReference type="EMBL" id="CCQ43003.1"/>
    </source>
</evidence>
<accession>L8E9H0</accession>
<sequence>MQISLKQNCLHISSLPSQKAEFLSNFTEASVALWQCPLTMIIN</sequence>
<protein>
    <submittedName>
        <fullName evidence="1">Alternative protein RPL22</fullName>
    </submittedName>
</protein>
<dbReference type="ChiTaRS" id="RPL22">
    <property type="organism name" value="human"/>
</dbReference>
<dbReference type="OrthoDB" id="9485801at2759"/>
<gene>
    <name evidence="1" type="primary">RPL22</name>
</gene>
<organism evidence="1">
    <name type="scientific">Homo sapiens</name>
    <name type="common">Human</name>
    <dbReference type="NCBI Taxonomy" id="9606"/>
    <lineage>
        <taxon>Eukaryota</taxon>
        <taxon>Metazoa</taxon>
        <taxon>Chordata</taxon>
        <taxon>Craniata</taxon>
        <taxon>Vertebrata</taxon>
        <taxon>Euteleostomi</taxon>
        <taxon>Mammalia</taxon>
        <taxon>Eutheria</taxon>
        <taxon>Euarchontoglires</taxon>
        <taxon>Primates</taxon>
        <taxon>Haplorrhini</taxon>
        <taxon>Catarrhini</taxon>
        <taxon>Hominidae</taxon>
        <taxon>Homo</taxon>
    </lineage>
</organism>